<comment type="function">
    <text evidence="1 8">Involved in DNA repair and RecF pathway recombination.</text>
</comment>
<evidence type="ECO:0000256" key="1">
    <source>
        <dbReference type="ARBA" id="ARBA00003065"/>
    </source>
</evidence>
<dbReference type="PANTHER" id="PTHR33991">
    <property type="entry name" value="DNA REPAIR PROTEIN RECO"/>
    <property type="match status" value="1"/>
</dbReference>
<evidence type="ECO:0000259" key="9">
    <source>
        <dbReference type="Pfam" id="PF11967"/>
    </source>
</evidence>
<evidence type="ECO:0000313" key="11">
    <source>
        <dbReference type="Proteomes" id="UP001201549"/>
    </source>
</evidence>
<dbReference type="PANTHER" id="PTHR33991:SF1">
    <property type="entry name" value="DNA REPAIR PROTEIN RECO"/>
    <property type="match status" value="1"/>
</dbReference>
<evidence type="ECO:0000256" key="8">
    <source>
        <dbReference type="HAMAP-Rule" id="MF_00201"/>
    </source>
</evidence>
<keyword evidence="4 8" id="KW-0227">DNA damage</keyword>
<comment type="caution">
    <text evidence="10">The sequence shown here is derived from an EMBL/GenBank/DDBJ whole genome shotgun (WGS) entry which is preliminary data.</text>
</comment>
<evidence type="ECO:0000256" key="5">
    <source>
        <dbReference type="ARBA" id="ARBA00023172"/>
    </source>
</evidence>
<accession>A0ABT2FG09</accession>
<feature type="domain" description="DNA replication/recombination mediator RecO N-terminal" evidence="9">
    <location>
        <begin position="2"/>
        <end position="72"/>
    </location>
</feature>
<dbReference type="InterPro" id="IPR022572">
    <property type="entry name" value="DNA_rep/recomb_RecO_N"/>
</dbReference>
<dbReference type="RefSeq" id="WP_238894642.1">
    <property type="nucleotide sequence ID" value="NZ_JAKOGG010000001.1"/>
</dbReference>
<evidence type="ECO:0000313" key="10">
    <source>
        <dbReference type="EMBL" id="MCS4555245.1"/>
    </source>
</evidence>
<dbReference type="SUPFAM" id="SSF50249">
    <property type="entry name" value="Nucleic acid-binding proteins"/>
    <property type="match status" value="1"/>
</dbReference>
<dbReference type="InterPro" id="IPR012340">
    <property type="entry name" value="NA-bd_OB-fold"/>
</dbReference>
<dbReference type="Gene3D" id="1.20.1440.120">
    <property type="entry name" value="Recombination protein O, C-terminal domain"/>
    <property type="match status" value="1"/>
</dbReference>
<dbReference type="SUPFAM" id="SSF57863">
    <property type="entry name" value="ArfGap/RecO-like zinc finger"/>
    <property type="match status" value="1"/>
</dbReference>
<evidence type="ECO:0000256" key="6">
    <source>
        <dbReference type="ARBA" id="ARBA00023204"/>
    </source>
</evidence>
<evidence type="ECO:0000256" key="7">
    <source>
        <dbReference type="ARBA" id="ARBA00033409"/>
    </source>
</evidence>
<protein>
    <recommendedName>
        <fullName evidence="3 8">DNA repair protein RecO</fullName>
    </recommendedName>
    <alternativeName>
        <fullName evidence="7 8">Recombination protein O</fullName>
    </alternativeName>
</protein>
<gene>
    <name evidence="8 10" type="primary">recO</name>
    <name evidence="10" type="ORF">L9G74_02215</name>
</gene>
<name>A0ABT2FG09_9GAMM</name>
<keyword evidence="5 8" id="KW-0233">DNA recombination</keyword>
<sequence>MQRGYLLHTSAYRESSLLVRLLVDKVGRVDAVARVGSGKRSLKSILQPFQPLLFELSGRSELRSMYQIESASPAVPLSGDALYAGMYLNELLMRTLSSHQTGESLFLPYHRTLLQLARSFDEASLRYFEVHLMHELGCMPSLSHDAAGETLSAEMTYRYLTEAGFIAGEGRYQGAMLQRLAAETLQQDDFASAKHLTRSLLAPLLGDKPLLSRQLFAGRKR</sequence>
<keyword evidence="11" id="KW-1185">Reference proteome</keyword>
<comment type="similarity">
    <text evidence="2 8">Belongs to the RecO family.</text>
</comment>
<evidence type="ECO:0000256" key="3">
    <source>
        <dbReference type="ARBA" id="ARBA00021310"/>
    </source>
</evidence>
<dbReference type="Pfam" id="PF11967">
    <property type="entry name" value="RecO_N"/>
    <property type="match status" value="1"/>
</dbReference>
<proteinExistence type="inferred from homology"/>
<dbReference type="InterPro" id="IPR042242">
    <property type="entry name" value="RecO_C"/>
</dbReference>
<dbReference type="Gene3D" id="2.40.50.140">
    <property type="entry name" value="Nucleic acid-binding proteins"/>
    <property type="match status" value="1"/>
</dbReference>
<dbReference type="Pfam" id="PF02565">
    <property type="entry name" value="RecO_C"/>
    <property type="match status" value="1"/>
</dbReference>
<keyword evidence="6 8" id="KW-0234">DNA repair</keyword>
<dbReference type="NCBIfam" id="TIGR00613">
    <property type="entry name" value="reco"/>
    <property type="match status" value="1"/>
</dbReference>
<dbReference type="InterPro" id="IPR003717">
    <property type="entry name" value="RecO"/>
</dbReference>
<dbReference type="Proteomes" id="UP001201549">
    <property type="component" value="Unassembled WGS sequence"/>
</dbReference>
<organism evidence="10 11">
    <name type="scientific">Shewanella electrica</name>
    <dbReference type="NCBI Taxonomy" id="515560"/>
    <lineage>
        <taxon>Bacteria</taxon>
        <taxon>Pseudomonadati</taxon>
        <taxon>Pseudomonadota</taxon>
        <taxon>Gammaproteobacteria</taxon>
        <taxon>Alteromonadales</taxon>
        <taxon>Shewanellaceae</taxon>
        <taxon>Shewanella</taxon>
    </lineage>
</organism>
<evidence type="ECO:0000256" key="4">
    <source>
        <dbReference type="ARBA" id="ARBA00022763"/>
    </source>
</evidence>
<evidence type="ECO:0000256" key="2">
    <source>
        <dbReference type="ARBA" id="ARBA00007452"/>
    </source>
</evidence>
<reference evidence="11" key="2">
    <citation type="submission" date="2023-07" db="EMBL/GenBank/DDBJ databases">
        <title>Shewanella mangrovi sp. nov., an acetaldehyde- degrading bacterium isolated from mangrove sediment.</title>
        <authorList>
            <person name="Liu Y."/>
        </authorList>
    </citation>
    <scope>NUCLEOTIDE SEQUENCE [LARGE SCALE GENOMIC DNA]</scope>
    <source>
        <strain evidence="11">C32</strain>
    </source>
</reference>
<dbReference type="InterPro" id="IPR037278">
    <property type="entry name" value="ARFGAP/RecO"/>
</dbReference>
<dbReference type="HAMAP" id="MF_00201">
    <property type="entry name" value="RecO"/>
    <property type="match status" value="1"/>
</dbReference>
<dbReference type="EMBL" id="JAKOGG010000001">
    <property type="protein sequence ID" value="MCS4555245.1"/>
    <property type="molecule type" value="Genomic_DNA"/>
</dbReference>
<reference evidence="10 11" key="1">
    <citation type="submission" date="2022-02" db="EMBL/GenBank/DDBJ databases">
        <authorList>
            <person name="Zhuang L."/>
        </authorList>
    </citation>
    <scope>NUCLEOTIDE SEQUENCE [LARGE SCALE GENOMIC DNA]</scope>
    <source>
        <strain evidence="10 11">C32</strain>
    </source>
</reference>